<dbReference type="PRINTS" id="PR00071">
    <property type="entry name" value="HMGCOARDTASE"/>
</dbReference>
<evidence type="ECO:0000313" key="3">
    <source>
        <dbReference type="Proteomes" id="UP000663881"/>
    </source>
</evidence>
<feature type="non-terminal residue" evidence="2">
    <location>
        <position position="1"/>
    </location>
</feature>
<gene>
    <name evidence="2" type="ORF">OKA104_LOCUS50664</name>
</gene>
<dbReference type="Proteomes" id="UP000663881">
    <property type="component" value="Unassembled WGS sequence"/>
</dbReference>
<name>A0A820NDQ9_9BILA</name>
<dbReference type="InterPro" id="IPR002202">
    <property type="entry name" value="HMG_CoA_Rdtase"/>
</dbReference>
<dbReference type="PANTHER" id="PTHR10572:SF24">
    <property type="entry name" value="3-HYDROXY-3-METHYLGLUTARYL-COENZYME A REDUCTASE"/>
    <property type="match status" value="1"/>
</dbReference>
<dbReference type="EMBL" id="CAJOAY010025920">
    <property type="protein sequence ID" value="CAF4386929.1"/>
    <property type="molecule type" value="Genomic_DNA"/>
</dbReference>
<dbReference type="Gene3D" id="3.90.770.10">
    <property type="entry name" value="3-hydroxy-3-methylglutaryl-coenzyme A Reductase, Chain A, domain 2"/>
    <property type="match status" value="1"/>
</dbReference>
<dbReference type="GO" id="GO:0005778">
    <property type="term" value="C:peroxisomal membrane"/>
    <property type="evidence" value="ECO:0007669"/>
    <property type="project" value="TreeGrafter"/>
</dbReference>
<dbReference type="Gene3D" id="1.10.3270.10">
    <property type="entry name" value="HMGR, N-terminal domain"/>
    <property type="match status" value="1"/>
</dbReference>
<dbReference type="SUPFAM" id="SSF56542">
    <property type="entry name" value="Substrate-binding domain of HMG-CoA reductase"/>
    <property type="match status" value="1"/>
</dbReference>
<evidence type="ECO:0000256" key="1">
    <source>
        <dbReference type="ARBA" id="ARBA00005084"/>
    </source>
</evidence>
<sequence>LLPYDNYDYSLVINHCCENVIGYVQIPVGYAGPLRVDNRNFYIPMATTEGALVASTNRGCKAVSMSKGGIETIIFNDGMTRGPVLKFATIRQAYDAYEWFETNFEEIKKCFDGTSSYAR</sequence>
<evidence type="ECO:0000313" key="2">
    <source>
        <dbReference type="EMBL" id="CAF4386929.1"/>
    </source>
</evidence>
<dbReference type="Pfam" id="PF00368">
    <property type="entry name" value="HMG-CoA_red"/>
    <property type="match status" value="1"/>
</dbReference>
<accession>A0A820NDQ9</accession>
<proteinExistence type="predicted"/>
<dbReference type="InterPro" id="IPR009029">
    <property type="entry name" value="HMG_CoA_Rdtase_sub-bd_dom_sf"/>
</dbReference>
<dbReference type="InterPro" id="IPR023074">
    <property type="entry name" value="HMG_CoA_Rdtase_cat_sf"/>
</dbReference>
<dbReference type="GO" id="GO:0016126">
    <property type="term" value="P:sterol biosynthetic process"/>
    <property type="evidence" value="ECO:0007669"/>
    <property type="project" value="TreeGrafter"/>
</dbReference>
<comment type="pathway">
    <text evidence="1">Metabolic intermediate biosynthesis; (R)-mevalonate biosynthesis; (R)-mevalonate from acetyl-CoA: step 3/3.</text>
</comment>
<comment type="caution">
    <text evidence="2">The sequence shown here is derived from an EMBL/GenBank/DDBJ whole genome shotgun (WGS) entry which is preliminary data.</text>
</comment>
<feature type="non-terminal residue" evidence="2">
    <location>
        <position position="119"/>
    </location>
</feature>
<dbReference type="PANTHER" id="PTHR10572">
    <property type="entry name" value="3-HYDROXY-3-METHYLGLUTARYL-COENZYME A REDUCTASE"/>
    <property type="match status" value="1"/>
</dbReference>
<dbReference type="GO" id="GO:0005789">
    <property type="term" value="C:endoplasmic reticulum membrane"/>
    <property type="evidence" value="ECO:0007669"/>
    <property type="project" value="TreeGrafter"/>
</dbReference>
<dbReference type="GO" id="GO:0015936">
    <property type="term" value="P:coenzyme A metabolic process"/>
    <property type="evidence" value="ECO:0007669"/>
    <property type="project" value="InterPro"/>
</dbReference>
<evidence type="ECO:0008006" key="4">
    <source>
        <dbReference type="Google" id="ProtNLM"/>
    </source>
</evidence>
<protein>
    <recommendedName>
        <fullName evidence="4">Hydroxymethylglutaryl-CoA reductase (NADPH)</fullName>
    </recommendedName>
</protein>
<dbReference type="InterPro" id="IPR023282">
    <property type="entry name" value="HMG_CoA_Rdtase_N"/>
</dbReference>
<dbReference type="GO" id="GO:0008299">
    <property type="term" value="P:isoprenoid biosynthetic process"/>
    <property type="evidence" value="ECO:0007669"/>
    <property type="project" value="TreeGrafter"/>
</dbReference>
<reference evidence="2" key="1">
    <citation type="submission" date="2021-02" db="EMBL/GenBank/DDBJ databases">
        <authorList>
            <person name="Nowell W R."/>
        </authorList>
    </citation>
    <scope>NUCLEOTIDE SEQUENCE</scope>
</reference>
<dbReference type="GO" id="GO:0004420">
    <property type="term" value="F:hydroxymethylglutaryl-CoA reductase (NADPH) activity"/>
    <property type="evidence" value="ECO:0007669"/>
    <property type="project" value="InterPro"/>
</dbReference>
<organism evidence="2 3">
    <name type="scientific">Adineta steineri</name>
    <dbReference type="NCBI Taxonomy" id="433720"/>
    <lineage>
        <taxon>Eukaryota</taxon>
        <taxon>Metazoa</taxon>
        <taxon>Spiralia</taxon>
        <taxon>Gnathifera</taxon>
        <taxon>Rotifera</taxon>
        <taxon>Eurotatoria</taxon>
        <taxon>Bdelloidea</taxon>
        <taxon>Adinetida</taxon>
        <taxon>Adinetidae</taxon>
        <taxon>Adineta</taxon>
    </lineage>
</organism>
<dbReference type="AlphaFoldDB" id="A0A820NDQ9"/>
<dbReference type="PROSITE" id="PS50065">
    <property type="entry name" value="HMG_COA_REDUCTASE_4"/>
    <property type="match status" value="1"/>
</dbReference>